<keyword evidence="5 8" id="KW-0663">Pyridoxal phosphate</keyword>
<evidence type="ECO:0000313" key="11">
    <source>
        <dbReference type="Proteomes" id="UP000070442"/>
    </source>
</evidence>
<dbReference type="InterPro" id="IPR010970">
    <property type="entry name" value="Cys_dSase_SufS"/>
</dbReference>
<dbReference type="PANTHER" id="PTHR43586:SF8">
    <property type="entry name" value="CYSTEINE DESULFURASE 1, CHLOROPLASTIC"/>
    <property type="match status" value="1"/>
</dbReference>
<dbReference type="Proteomes" id="UP000070442">
    <property type="component" value="Unassembled WGS sequence"/>
</dbReference>
<dbReference type="InterPro" id="IPR015421">
    <property type="entry name" value="PyrdxlP-dep_Trfase_major"/>
</dbReference>
<comment type="similarity">
    <text evidence="2 8">Belongs to the class-V pyridoxal-phosphate-dependent aminotransferase family. Csd subfamily.</text>
</comment>
<evidence type="ECO:0000256" key="1">
    <source>
        <dbReference type="ARBA" id="ARBA00001933"/>
    </source>
</evidence>
<keyword evidence="11" id="KW-1185">Reference proteome</keyword>
<dbReference type="STRING" id="755172.HMPREF1863_00049"/>
<dbReference type="Gene3D" id="3.90.1150.10">
    <property type="entry name" value="Aspartate Aminotransferase, domain 1"/>
    <property type="match status" value="1"/>
</dbReference>
<dbReference type="InterPro" id="IPR015422">
    <property type="entry name" value="PyrdxlP-dep_Trfase_small"/>
</dbReference>
<dbReference type="GO" id="GO:0006534">
    <property type="term" value="P:cysteine metabolic process"/>
    <property type="evidence" value="ECO:0007669"/>
    <property type="project" value="UniProtKB-UniRule"/>
</dbReference>
<dbReference type="NCBIfam" id="TIGR01979">
    <property type="entry name" value="sufS"/>
    <property type="match status" value="1"/>
</dbReference>
<comment type="catalytic activity">
    <reaction evidence="6 8">
        <text>(sulfur carrier)-H + L-cysteine = (sulfur carrier)-SH + L-alanine</text>
        <dbReference type="Rhea" id="RHEA:43892"/>
        <dbReference type="Rhea" id="RHEA-COMP:14737"/>
        <dbReference type="Rhea" id="RHEA-COMP:14739"/>
        <dbReference type="ChEBI" id="CHEBI:29917"/>
        <dbReference type="ChEBI" id="CHEBI:35235"/>
        <dbReference type="ChEBI" id="CHEBI:57972"/>
        <dbReference type="ChEBI" id="CHEBI:64428"/>
        <dbReference type="EC" id="2.8.1.7"/>
    </reaction>
</comment>
<gene>
    <name evidence="10" type="ORF">HMPREF1863_00049</name>
</gene>
<dbReference type="InterPro" id="IPR020578">
    <property type="entry name" value="Aminotrans_V_PyrdxlP_BS"/>
</dbReference>
<proteinExistence type="inferred from homology"/>
<comment type="caution">
    <text evidence="10">The sequence shown here is derived from an EMBL/GenBank/DDBJ whole genome shotgun (WGS) entry which is preliminary data.</text>
</comment>
<dbReference type="PROSITE" id="PS00595">
    <property type="entry name" value="AA_TRANSFER_CLASS_5"/>
    <property type="match status" value="1"/>
</dbReference>
<evidence type="ECO:0000259" key="9">
    <source>
        <dbReference type="Pfam" id="PF00266"/>
    </source>
</evidence>
<comment type="cofactor">
    <cofactor evidence="1 7">
        <name>pyridoxal 5'-phosphate</name>
        <dbReference type="ChEBI" id="CHEBI:597326"/>
    </cofactor>
</comment>
<organism evidence="10 11">
    <name type="scientific">Aedoeadaptatus coxii</name>
    <dbReference type="NCBI Taxonomy" id="755172"/>
    <lineage>
        <taxon>Bacteria</taxon>
        <taxon>Bacillati</taxon>
        <taxon>Bacillota</taxon>
        <taxon>Tissierellia</taxon>
        <taxon>Tissierellales</taxon>
        <taxon>Peptoniphilaceae</taxon>
        <taxon>Aedoeadaptatus</taxon>
    </lineage>
</organism>
<dbReference type="EMBL" id="LSDG01000001">
    <property type="protein sequence ID" value="KXB68580.1"/>
    <property type="molecule type" value="Genomic_DNA"/>
</dbReference>
<evidence type="ECO:0000256" key="7">
    <source>
        <dbReference type="RuleBase" id="RU004504"/>
    </source>
</evidence>
<evidence type="ECO:0000256" key="8">
    <source>
        <dbReference type="RuleBase" id="RU004506"/>
    </source>
</evidence>
<comment type="function">
    <text evidence="8">Catalyzes the removal of elemental sulfur and selenium atoms from L-cysteine, L-cystine, L-selenocysteine, and L-selenocystine to produce L-alanine.</text>
</comment>
<protein>
    <recommendedName>
        <fullName evidence="3 8">Cysteine desulfurase</fullName>
        <ecNumber evidence="3 8">2.8.1.7</ecNumber>
    </recommendedName>
</protein>
<evidence type="ECO:0000256" key="6">
    <source>
        <dbReference type="ARBA" id="ARBA00050776"/>
    </source>
</evidence>
<reference evidence="11" key="1">
    <citation type="submission" date="2016-01" db="EMBL/GenBank/DDBJ databases">
        <authorList>
            <person name="Mitreva M."/>
            <person name="Pepin K.H."/>
            <person name="Mihindukulasuriya K.A."/>
            <person name="Fulton R."/>
            <person name="Fronick C."/>
            <person name="O'Laughlin M."/>
            <person name="Miner T."/>
            <person name="Herter B."/>
            <person name="Rosa B.A."/>
            <person name="Cordes M."/>
            <person name="Tomlinson C."/>
            <person name="Wollam A."/>
            <person name="Palsikar V.B."/>
            <person name="Mardis E.R."/>
            <person name="Wilson R.K."/>
        </authorList>
    </citation>
    <scope>NUCLEOTIDE SEQUENCE [LARGE SCALE GENOMIC DNA]</scope>
    <source>
        <strain evidence="11">DNF00729</strain>
    </source>
</reference>
<dbReference type="GO" id="GO:0031071">
    <property type="term" value="F:cysteine desulfurase activity"/>
    <property type="evidence" value="ECO:0007669"/>
    <property type="project" value="UniProtKB-UniRule"/>
</dbReference>
<evidence type="ECO:0000256" key="3">
    <source>
        <dbReference type="ARBA" id="ARBA00012239"/>
    </source>
</evidence>
<evidence type="ECO:0000256" key="5">
    <source>
        <dbReference type="ARBA" id="ARBA00022898"/>
    </source>
</evidence>
<dbReference type="Pfam" id="PF00266">
    <property type="entry name" value="Aminotran_5"/>
    <property type="match status" value="1"/>
</dbReference>
<dbReference type="AlphaFoldDB" id="A0A134ALZ3"/>
<dbReference type="OrthoDB" id="9804366at2"/>
<dbReference type="SUPFAM" id="SSF53383">
    <property type="entry name" value="PLP-dependent transferases"/>
    <property type="match status" value="1"/>
</dbReference>
<name>A0A134ALZ3_9FIRM</name>
<sequence length="415" mass="46404">MLQPSEIKEIRKDFPYLELSQKDKPLVYLDSAATTQKPKVVIDAMSDYYRYHNGGPHRGAHRLSMAATEVYEGAREAVKNFIGARESAEIIFTRNATEGLNLITYSYALENLKPGDEIVISIMEHHANLVTWQYAAEKTGATLRYLYIDENKEIPCSEVEEKVTAKTKILAITQCSNVLGTMPEVKKMIAHLRKVSPEGVAVVDGAQAAPHMPVDVKDLDCDFYVFSGHKMLAAMGAGAVYGKLERLNAMKPYMYGGDMIEYVYEDHTTFQQAPARFEAGTQDVGAAASLPVAIDYLNAIGLDKIHEYESYLTDYAYDHMKDMDDITILSKPTNPRGGLITFNFKEIHPHDVASILDSKGIAIRSGHHCAQPLHRSFGIHFSCRASFAVYNTIEEVDYFIKSLDEVRRLMGLGTR</sequence>
<dbReference type="EC" id="2.8.1.7" evidence="3 8"/>
<keyword evidence="4 8" id="KW-0808">Transferase</keyword>
<dbReference type="GO" id="GO:0030170">
    <property type="term" value="F:pyridoxal phosphate binding"/>
    <property type="evidence" value="ECO:0007669"/>
    <property type="project" value="UniProtKB-UniRule"/>
</dbReference>
<evidence type="ECO:0000256" key="4">
    <source>
        <dbReference type="ARBA" id="ARBA00022679"/>
    </source>
</evidence>
<accession>A0A134ALZ3</accession>
<dbReference type="PANTHER" id="PTHR43586">
    <property type="entry name" value="CYSTEINE DESULFURASE"/>
    <property type="match status" value="1"/>
</dbReference>
<dbReference type="Gene3D" id="3.40.640.10">
    <property type="entry name" value="Type I PLP-dependent aspartate aminotransferase-like (Major domain)"/>
    <property type="match status" value="1"/>
</dbReference>
<feature type="domain" description="Aminotransferase class V" evidence="9">
    <location>
        <begin position="27"/>
        <end position="399"/>
    </location>
</feature>
<dbReference type="PATRIC" id="fig|755172.3.peg.48"/>
<evidence type="ECO:0000256" key="2">
    <source>
        <dbReference type="ARBA" id="ARBA00010447"/>
    </source>
</evidence>
<dbReference type="CDD" id="cd06453">
    <property type="entry name" value="SufS_like"/>
    <property type="match status" value="1"/>
</dbReference>
<dbReference type="InterPro" id="IPR000192">
    <property type="entry name" value="Aminotrans_V_dom"/>
</dbReference>
<dbReference type="InterPro" id="IPR015424">
    <property type="entry name" value="PyrdxlP-dep_Trfase"/>
</dbReference>
<evidence type="ECO:0000313" key="10">
    <source>
        <dbReference type="EMBL" id="KXB68580.1"/>
    </source>
</evidence>
<dbReference type="RefSeq" id="WP_068366013.1">
    <property type="nucleotide sequence ID" value="NZ_KQ960154.1"/>
</dbReference>